<evidence type="ECO:0000259" key="8">
    <source>
        <dbReference type="PROSITE" id="PS51038"/>
    </source>
</evidence>
<dbReference type="KEGG" id="tva:4764762"/>
<dbReference type="FunCoup" id="A2EKH1">
    <property type="interactions" value="253"/>
</dbReference>
<evidence type="ECO:0000313" key="10">
    <source>
        <dbReference type="Proteomes" id="UP000001542"/>
    </source>
</evidence>
<feature type="compositionally biased region" description="Acidic residues" evidence="7">
    <location>
        <begin position="10"/>
        <end position="25"/>
    </location>
</feature>
<keyword evidence="6" id="KW-0067">ATP-binding</keyword>
<comment type="subunit">
    <text evidence="6">ORC is composed of six subunits.</text>
</comment>
<dbReference type="InterPro" id="IPR043151">
    <property type="entry name" value="BAH_sf"/>
</dbReference>
<dbReference type="eggNOG" id="KOG1514">
    <property type="taxonomic scope" value="Eukaryota"/>
</dbReference>
<dbReference type="FunFam" id="3.40.50.300:FF:002799">
    <property type="entry name" value="Origin recognition complex subunit 1"/>
    <property type="match status" value="1"/>
</dbReference>
<dbReference type="InParanoid" id="A2EKH1"/>
<dbReference type="GO" id="GO:0005664">
    <property type="term" value="C:nuclear origin of replication recognition complex"/>
    <property type="evidence" value="ECO:0000318"/>
    <property type="project" value="GO_Central"/>
</dbReference>
<dbReference type="OrthoDB" id="1926878at2759"/>
<dbReference type="EMBL" id="DS113413">
    <property type="protein sequence ID" value="EAY06879.1"/>
    <property type="molecule type" value="Genomic_DNA"/>
</dbReference>
<comment type="similarity">
    <text evidence="2 6">Belongs to the ORC1 family.</text>
</comment>
<dbReference type="GO" id="GO:0005524">
    <property type="term" value="F:ATP binding"/>
    <property type="evidence" value="ECO:0007669"/>
    <property type="project" value="UniProtKB-KW"/>
</dbReference>
<keyword evidence="6" id="KW-0547">Nucleotide-binding</keyword>
<proteinExistence type="inferred from homology"/>
<protein>
    <recommendedName>
        <fullName evidence="6">Origin recognition complex subunit 1</fullName>
    </recommendedName>
</protein>
<reference evidence="9" key="2">
    <citation type="journal article" date="2007" name="Science">
        <title>Draft genome sequence of the sexually transmitted pathogen Trichomonas vaginalis.</title>
        <authorList>
            <person name="Carlton J.M."/>
            <person name="Hirt R.P."/>
            <person name="Silva J.C."/>
            <person name="Delcher A.L."/>
            <person name="Schatz M."/>
            <person name="Zhao Q."/>
            <person name="Wortman J.R."/>
            <person name="Bidwell S.L."/>
            <person name="Alsmark U.C.M."/>
            <person name="Besteiro S."/>
            <person name="Sicheritz-Ponten T."/>
            <person name="Noel C.J."/>
            <person name="Dacks J.B."/>
            <person name="Foster P.G."/>
            <person name="Simillion C."/>
            <person name="Van de Peer Y."/>
            <person name="Miranda-Saavedra D."/>
            <person name="Barton G.J."/>
            <person name="Westrop G.D."/>
            <person name="Mueller S."/>
            <person name="Dessi D."/>
            <person name="Fiori P.L."/>
            <person name="Ren Q."/>
            <person name="Paulsen I."/>
            <person name="Zhang H."/>
            <person name="Bastida-Corcuera F.D."/>
            <person name="Simoes-Barbosa A."/>
            <person name="Brown M.T."/>
            <person name="Hayes R.D."/>
            <person name="Mukherjee M."/>
            <person name="Okumura C.Y."/>
            <person name="Schneider R."/>
            <person name="Smith A.J."/>
            <person name="Vanacova S."/>
            <person name="Villalvazo M."/>
            <person name="Haas B.J."/>
            <person name="Pertea M."/>
            <person name="Feldblyum T.V."/>
            <person name="Utterback T.R."/>
            <person name="Shu C.L."/>
            <person name="Osoegawa K."/>
            <person name="de Jong P.J."/>
            <person name="Hrdy I."/>
            <person name="Horvathova L."/>
            <person name="Zubacova Z."/>
            <person name="Dolezal P."/>
            <person name="Malik S.B."/>
            <person name="Logsdon J.M. Jr."/>
            <person name="Henze K."/>
            <person name="Gupta A."/>
            <person name="Wang C.C."/>
            <person name="Dunne R.L."/>
            <person name="Upcroft J.A."/>
            <person name="Upcroft P."/>
            <person name="White O."/>
            <person name="Salzberg S.L."/>
            <person name="Tang P."/>
            <person name="Chiu C.-H."/>
            <person name="Lee Y.-S."/>
            <person name="Embley T.M."/>
            <person name="Coombs G.H."/>
            <person name="Mottram J.C."/>
            <person name="Tachezy J."/>
            <person name="Fraser-Liggett C.M."/>
            <person name="Johnson P.J."/>
        </authorList>
    </citation>
    <scope>NUCLEOTIDE SEQUENCE [LARGE SCALE GENOMIC DNA]</scope>
    <source>
        <strain evidence="9">G3</strain>
    </source>
</reference>
<dbReference type="CDD" id="cd00009">
    <property type="entry name" value="AAA"/>
    <property type="match status" value="1"/>
</dbReference>
<dbReference type="InterPro" id="IPR003959">
    <property type="entry name" value="ATPase_AAA_core"/>
</dbReference>
<evidence type="ECO:0000256" key="6">
    <source>
        <dbReference type="RuleBase" id="RU365058"/>
    </source>
</evidence>
<dbReference type="Gene3D" id="2.30.30.490">
    <property type="match status" value="1"/>
</dbReference>
<dbReference type="Pfam" id="PF17872">
    <property type="entry name" value="AAA_lid_10"/>
    <property type="match status" value="1"/>
</dbReference>
<accession>A2EKH1</accession>
<dbReference type="InterPro" id="IPR003593">
    <property type="entry name" value="AAA+_ATPase"/>
</dbReference>
<keyword evidence="5 6" id="KW-0539">Nucleus</keyword>
<dbReference type="RefSeq" id="XP_001319102.1">
    <property type="nucleotide sequence ID" value="XM_001319067.1"/>
</dbReference>
<evidence type="ECO:0000256" key="2">
    <source>
        <dbReference type="ARBA" id="ARBA00008398"/>
    </source>
</evidence>
<dbReference type="GO" id="GO:0006270">
    <property type="term" value="P:DNA replication initiation"/>
    <property type="evidence" value="ECO:0000318"/>
    <property type="project" value="GO_Central"/>
</dbReference>
<dbReference type="InterPro" id="IPR027417">
    <property type="entry name" value="P-loop_NTPase"/>
</dbReference>
<feature type="domain" description="BAH" evidence="8">
    <location>
        <begin position="67"/>
        <end position="191"/>
    </location>
</feature>
<sequence>MSEKKGSSSDEPEMIETITIEESDEKPEKEEVSALRLTEYPEPDFLGDGILGTDGNTYYQKVDSEGVVIHINDSVLILTDDKQYIRKDFMYCGKILRFWRTPGDNRYCLINWYWRRAEVPPESRSFLLQRELLLSEKTDIIPVDSIKSTIKVYETPEALGPDANKPDEVMTKEFFCNRGFLVSRQEFVALGTITRLMKQTEDVVERVEGFSKYDIARARLQLSNVTNVAGRLNEIDKISRTIARFLTQKGRGDCLYISGVPGTGKTLCVREVMKRLARDQLNADVMEFDYYEVNCLRLESPKDIFVDMWYQMAGEKLNSIAAQRALNDVFTNDPPQNYIILLIDEVDVLLTNQQNELYCILEWAGLPKSHFIIVCIANLMDLDARLKPKLASRFGKTAVKFYPYKYEELKEIINSRVGELGVFDDPAIEYCSKQIANFGGDARKALEACKRALDLIPVNNQDSDKNTTRKNNDKVVLSDMIATIRELQATRSLTLLSKLSEQQQIFLTAFLMDMRLTTRTVIPVRDVCRRHKIIQTQLEVQFPISQQAMLVIANQLVEMHVIKGIKEFNIHENTMITLMCMEHDALAALNKDERFARFIGNVNPV</sequence>
<dbReference type="PANTHER" id="PTHR10763:SF23">
    <property type="entry name" value="ORIGIN RECOGNITION COMPLEX SUBUNIT 1"/>
    <property type="match status" value="1"/>
</dbReference>
<dbReference type="Pfam" id="PF01426">
    <property type="entry name" value="BAH"/>
    <property type="match status" value="1"/>
</dbReference>
<dbReference type="FunFam" id="2.30.30.490:FF:000060">
    <property type="entry name" value="Origin recognition complex subunit 1"/>
    <property type="match status" value="1"/>
</dbReference>
<evidence type="ECO:0000256" key="7">
    <source>
        <dbReference type="SAM" id="MobiDB-lite"/>
    </source>
</evidence>
<dbReference type="GO" id="GO:0016887">
    <property type="term" value="F:ATP hydrolysis activity"/>
    <property type="evidence" value="ECO:0007669"/>
    <property type="project" value="InterPro"/>
</dbReference>
<feature type="region of interest" description="Disordered" evidence="7">
    <location>
        <begin position="1"/>
        <end position="31"/>
    </location>
</feature>
<evidence type="ECO:0000256" key="3">
    <source>
        <dbReference type="ARBA" id="ARBA00022705"/>
    </source>
</evidence>
<dbReference type="InterPro" id="IPR041083">
    <property type="entry name" value="AAA_lid_10"/>
</dbReference>
<name>A2EKH1_TRIV3</name>
<keyword evidence="4 6" id="KW-0238">DNA-binding</keyword>
<dbReference type="Pfam" id="PF00004">
    <property type="entry name" value="AAA"/>
    <property type="match status" value="1"/>
</dbReference>
<gene>
    <name evidence="9" type="ORF">TVAG_340580</name>
</gene>
<dbReference type="SMR" id="A2EKH1"/>
<dbReference type="PROSITE" id="PS51038">
    <property type="entry name" value="BAH"/>
    <property type="match status" value="1"/>
</dbReference>
<dbReference type="STRING" id="5722.A2EKH1"/>
<dbReference type="AlphaFoldDB" id="A2EKH1"/>
<reference evidence="9" key="1">
    <citation type="submission" date="2006-10" db="EMBL/GenBank/DDBJ databases">
        <authorList>
            <person name="Amadeo P."/>
            <person name="Zhao Q."/>
            <person name="Wortman J."/>
            <person name="Fraser-Liggett C."/>
            <person name="Carlton J."/>
        </authorList>
    </citation>
    <scope>NUCLEOTIDE SEQUENCE</scope>
    <source>
        <strain evidence="9">G3</strain>
    </source>
</reference>
<evidence type="ECO:0000313" key="9">
    <source>
        <dbReference type="EMBL" id="EAY06879.1"/>
    </source>
</evidence>
<dbReference type="Gene3D" id="3.40.50.300">
    <property type="entry name" value="P-loop containing nucleotide triphosphate hydrolases"/>
    <property type="match status" value="1"/>
</dbReference>
<dbReference type="SUPFAM" id="SSF52540">
    <property type="entry name" value="P-loop containing nucleoside triphosphate hydrolases"/>
    <property type="match status" value="1"/>
</dbReference>
<keyword evidence="10" id="KW-1185">Reference proteome</keyword>
<dbReference type="SMART" id="SM00382">
    <property type="entry name" value="AAA"/>
    <property type="match status" value="1"/>
</dbReference>
<evidence type="ECO:0000256" key="5">
    <source>
        <dbReference type="ARBA" id="ARBA00023242"/>
    </source>
</evidence>
<dbReference type="GO" id="GO:0003688">
    <property type="term" value="F:DNA replication origin binding"/>
    <property type="evidence" value="ECO:0000318"/>
    <property type="project" value="GO_Central"/>
</dbReference>
<dbReference type="InterPro" id="IPR050311">
    <property type="entry name" value="ORC1/CDC6"/>
</dbReference>
<dbReference type="VEuPathDB" id="TrichDB:TVAGG3_0979470"/>
<organism evidence="9 10">
    <name type="scientific">Trichomonas vaginalis (strain ATCC PRA-98 / G3)</name>
    <dbReference type="NCBI Taxonomy" id="412133"/>
    <lineage>
        <taxon>Eukaryota</taxon>
        <taxon>Metamonada</taxon>
        <taxon>Parabasalia</taxon>
        <taxon>Trichomonadida</taxon>
        <taxon>Trichomonadidae</taxon>
        <taxon>Trichomonas</taxon>
    </lineage>
</organism>
<dbReference type="GO" id="GO:0033314">
    <property type="term" value="P:mitotic DNA replication checkpoint signaling"/>
    <property type="evidence" value="ECO:0000318"/>
    <property type="project" value="GO_Central"/>
</dbReference>
<dbReference type="Proteomes" id="UP000001542">
    <property type="component" value="Unassembled WGS sequence"/>
</dbReference>
<dbReference type="Gene3D" id="1.10.8.60">
    <property type="match status" value="1"/>
</dbReference>
<comment type="subcellular location">
    <subcellularLocation>
        <location evidence="1 6">Nucleus</location>
    </subcellularLocation>
</comment>
<dbReference type="InterPro" id="IPR001025">
    <property type="entry name" value="BAH_dom"/>
</dbReference>
<dbReference type="GO" id="GO:0003682">
    <property type="term" value="F:chromatin binding"/>
    <property type="evidence" value="ECO:0007669"/>
    <property type="project" value="InterPro"/>
</dbReference>
<keyword evidence="3 6" id="KW-0235">DNA replication</keyword>
<dbReference type="SMART" id="SM00439">
    <property type="entry name" value="BAH"/>
    <property type="match status" value="1"/>
</dbReference>
<dbReference type="VEuPathDB" id="TrichDB:TVAG_340580"/>
<evidence type="ECO:0000256" key="4">
    <source>
        <dbReference type="ARBA" id="ARBA00023125"/>
    </source>
</evidence>
<comment type="function">
    <text evidence="6">Component of the origin recognition complex (ORC) that binds origins of replication. DNA-binding is ATP-dependent, however specific DNA sequences that define origins of replication have not been identified so far. ORC is required to assemble the pre-replication complex necessary to initiate DNA replication.</text>
</comment>
<dbReference type="PANTHER" id="PTHR10763">
    <property type="entry name" value="CELL DIVISION CONTROL PROTEIN 6-RELATED"/>
    <property type="match status" value="1"/>
</dbReference>
<dbReference type="CDD" id="cd04370">
    <property type="entry name" value="BAH"/>
    <property type="match status" value="1"/>
</dbReference>
<evidence type="ECO:0000256" key="1">
    <source>
        <dbReference type="ARBA" id="ARBA00004123"/>
    </source>
</evidence>